<dbReference type="InterPro" id="IPR000719">
    <property type="entry name" value="Prot_kinase_dom"/>
</dbReference>
<dbReference type="SMR" id="A0A0R0JDZ3"/>
<dbReference type="GO" id="GO:0005524">
    <property type="term" value="F:ATP binding"/>
    <property type="evidence" value="ECO:0007669"/>
    <property type="project" value="UniProtKB-KW"/>
</dbReference>
<dbReference type="Gene3D" id="3.30.200.20">
    <property type="entry name" value="Phosphorylase Kinase, domain 1"/>
    <property type="match status" value="1"/>
</dbReference>
<dbReference type="PROSITE" id="PS50011">
    <property type="entry name" value="PROTEIN_KINASE_DOM"/>
    <property type="match status" value="1"/>
</dbReference>
<dbReference type="Pfam" id="PF07714">
    <property type="entry name" value="PK_Tyr_Ser-Thr"/>
    <property type="match status" value="2"/>
</dbReference>
<dbReference type="GO" id="GO:0006955">
    <property type="term" value="P:immune response"/>
    <property type="evidence" value="ECO:0000318"/>
    <property type="project" value="GO_Central"/>
</dbReference>
<keyword evidence="12" id="KW-1185">Reference proteome</keyword>
<reference evidence="10" key="3">
    <citation type="submission" date="2018-07" db="EMBL/GenBank/DDBJ databases">
        <title>WGS assembly of Glycine max.</title>
        <authorList>
            <person name="Schmutz J."/>
            <person name="Cannon S."/>
            <person name="Schlueter J."/>
            <person name="Ma J."/>
            <person name="Mitros T."/>
            <person name="Nelson W."/>
            <person name="Hyten D."/>
            <person name="Song Q."/>
            <person name="Thelen J."/>
            <person name="Cheng J."/>
            <person name="Xu D."/>
            <person name="Hellsten U."/>
            <person name="May G."/>
            <person name="Yu Y."/>
            <person name="Sakurai T."/>
            <person name="Umezawa T."/>
            <person name="Bhattacharyya M."/>
            <person name="Sandhu D."/>
            <person name="Valliyodan B."/>
            <person name="Lindquist E."/>
            <person name="Peto M."/>
            <person name="Grant D."/>
            <person name="Shu S."/>
            <person name="Goodstein D."/>
            <person name="Barry K."/>
            <person name="Futrell-Griggs M."/>
            <person name="Abernathy B."/>
            <person name="Du J."/>
            <person name="Tian Z."/>
            <person name="Zhu L."/>
            <person name="Gill N."/>
            <person name="Joshi T."/>
            <person name="Libault M."/>
            <person name="Sethuraman A."/>
            <person name="Zhang X."/>
            <person name="Shinozaki K."/>
            <person name="Nguyen H."/>
            <person name="Wing R."/>
            <person name="Cregan P."/>
            <person name="Specht J."/>
            <person name="Grimwood J."/>
            <person name="Rokhsar D."/>
            <person name="Stacey G."/>
            <person name="Shoemaker R."/>
            <person name="Jackson S."/>
        </authorList>
    </citation>
    <scope>NUCLEOTIDE SEQUENCE</scope>
    <source>
        <tissue evidence="10">Callus</tissue>
    </source>
</reference>
<dbReference type="AlphaFoldDB" id="A0A0R0JDZ3"/>
<dbReference type="EnsemblPlants" id="KRH49924">
    <property type="protein sequence ID" value="KRH49924"/>
    <property type="gene ID" value="GLYMA_07G188500"/>
</dbReference>
<evidence type="ECO:0000256" key="3">
    <source>
        <dbReference type="ARBA" id="ARBA00022679"/>
    </source>
</evidence>
<evidence type="ECO:0000256" key="4">
    <source>
        <dbReference type="ARBA" id="ARBA00022741"/>
    </source>
</evidence>
<dbReference type="OMA" id="AAMSSEY"/>
<evidence type="ECO:0000313" key="12">
    <source>
        <dbReference type="Proteomes" id="UP000008827"/>
    </source>
</evidence>
<evidence type="ECO:0000256" key="8">
    <source>
        <dbReference type="ARBA" id="ARBA00048679"/>
    </source>
</evidence>
<keyword evidence="3" id="KW-0808">Transferase</keyword>
<comment type="catalytic activity">
    <reaction evidence="8">
        <text>L-seryl-[protein] + ATP = O-phospho-L-seryl-[protein] + ADP + H(+)</text>
        <dbReference type="Rhea" id="RHEA:17989"/>
        <dbReference type="Rhea" id="RHEA-COMP:9863"/>
        <dbReference type="Rhea" id="RHEA-COMP:11604"/>
        <dbReference type="ChEBI" id="CHEBI:15378"/>
        <dbReference type="ChEBI" id="CHEBI:29999"/>
        <dbReference type="ChEBI" id="CHEBI:30616"/>
        <dbReference type="ChEBI" id="CHEBI:83421"/>
        <dbReference type="ChEBI" id="CHEBI:456216"/>
        <dbReference type="EC" id="2.7.11.1"/>
    </reaction>
</comment>
<evidence type="ECO:0000313" key="10">
    <source>
        <dbReference type="EMBL" id="KRH49924.1"/>
    </source>
</evidence>
<reference evidence="11" key="2">
    <citation type="submission" date="2018-02" db="UniProtKB">
        <authorList>
            <consortium name="EnsemblPlants"/>
        </authorList>
    </citation>
    <scope>IDENTIFICATION</scope>
    <source>
        <strain evidence="11">Williams 82</strain>
    </source>
</reference>
<dbReference type="InParanoid" id="A0A0R0JDZ3"/>
<evidence type="ECO:0000256" key="2">
    <source>
        <dbReference type="ARBA" id="ARBA00022527"/>
    </source>
</evidence>
<dbReference type="SUPFAM" id="SSF56112">
    <property type="entry name" value="Protein kinase-like (PK-like)"/>
    <property type="match status" value="1"/>
</dbReference>
<dbReference type="GO" id="GO:0007165">
    <property type="term" value="P:signal transduction"/>
    <property type="evidence" value="ECO:0000318"/>
    <property type="project" value="GO_Central"/>
</dbReference>
<dbReference type="Gene3D" id="1.10.510.10">
    <property type="entry name" value="Transferase(Phosphotransferase) domain 1"/>
    <property type="match status" value="2"/>
</dbReference>
<dbReference type="PANTHER" id="PTHR27002:SF1095">
    <property type="entry name" value="G-TYPE LECTIN S-RECEPTOR-LIKE SERINE_THREONINE-PROTEIN KINASE RKS1"/>
    <property type="match status" value="1"/>
</dbReference>
<keyword evidence="4" id="KW-0547">Nucleotide-binding</keyword>
<dbReference type="InterPro" id="IPR001245">
    <property type="entry name" value="Ser-Thr/Tyr_kinase_cat_dom"/>
</dbReference>
<gene>
    <name evidence="10" type="ORF">GLYMA_07G188500</name>
</gene>
<feature type="domain" description="Protein kinase" evidence="9">
    <location>
        <begin position="1"/>
        <end position="201"/>
    </location>
</feature>
<keyword evidence="6" id="KW-0067">ATP-binding</keyword>
<accession>A0A0R0JDZ3</accession>
<evidence type="ECO:0000256" key="1">
    <source>
        <dbReference type="ARBA" id="ARBA00012513"/>
    </source>
</evidence>
<evidence type="ECO:0000313" key="11">
    <source>
        <dbReference type="EnsemblPlants" id="KRH49924"/>
    </source>
</evidence>
<dbReference type="EC" id="2.7.11.1" evidence="1"/>
<evidence type="ECO:0000256" key="6">
    <source>
        <dbReference type="ARBA" id="ARBA00022840"/>
    </source>
</evidence>
<organism evidence="10">
    <name type="scientific">Glycine max</name>
    <name type="common">Soybean</name>
    <name type="synonym">Glycine hispida</name>
    <dbReference type="NCBI Taxonomy" id="3847"/>
    <lineage>
        <taxon>Eukaryota</taxon>
        <taxon>Viridiplantae</taxon>
        <taxon>Streptophyta</taxon>
        <taxon>Embryophyta</taxon>
        <taxon>Tracheophyta</taxon>
        <taxon>Spermatophyta</taxon>
        <taxon>Magnoliopsida</taxon>
        <taxon>eudicotyledons</taxon>
        <taxon>Gunneridae</taxon>
        <taxon>Pentapetalae</taxon>
        <taxon>rosids</taxon>
        <taxon>fabids</taxon>
        <taxon>Fabales</taxon>
        <taxon>Fabaceae</taxon>
        <taxon>Papilionoideae</taxon>
        <taxon>50 kb inversion clade</taxon>
        <taxon>NPAAA clade</taxon>
        <taxon>indigoferoid/millettioid clade</taxon>
        <taxon>Phaseoleae</taxon>
        <taxon>Glycine</taxon>
        <taxon>Glycine subgen. Soja</taxon>
    </lineage>
</organism>
<evidence type="ECO:0000259" key="9">
    <source>
        <dbReference type="PROSITE" id="PS50011"/>
    </source>
</evidence>
<dbReference type="GO" id="GO:0005886">
    <property type="term" value="C:plasma membrane"/>
    <property type="evidence" value="ECO:0000318"/>
    <property type="project" value="GO_Central"/>
</dbReference>
<evidence type="ECO:0000256" key="5">
    <source>
        <dbReference type="ARBA" id="ARBA00022777"/>
    </source>
</evidence>
<proteinExistence type="predicted"/>
<comment type="catalytic activity">
    <reaction evidence="7">
        <text>L-threonyl-[protein] + ATP = O-phospho-L-threonyl-[protein] + ADP + H(+)</text>
        <dbReference type="Rhea" id="RHEA:46608"/>
        <dbReference type="Rhea" id="RHEA-COMP:11060"/>
        <dbReference type="Rhea" id="RHEA-COMP:11605"/>
        <dbReference type="ChEBI" id="CHEBI:15378"/>
        <dbReference type="ChEBI" id="CHEBI:30013"/>
        <dbReference type="ChEBI" id="CHEBI:30616"/>
        <dbReference type="ChEBI" id="CHEBI:61977"/>
        <dbReference type="ChEBI" id="CHEBI:456216"/>
        <dbReference type="EC" id="2.7.11.1"/>
    </reaction>
</comment>
<protein>
    <recommendedName>
        <fullName evidence="1">non-specific serine/threonine protein kinase</fullName>
        <ecNumber evidence="1">2.7.11.1</ecNumber>
    </recommendedName>
</protein>
<dbReference type="InterPro" id="IPR011009">
    <property type="entry name" value="Kinase-like_dom_sf"/>
</dbReference>
<sequence length="218" mass="24667">MEIAVKRLSKYSGQGIEEFKNEVLLISTLQHRNLVRILDESKRSQLDWKKRFDIICGVARGMLYLHQDSRLRIIHRDLKARHALMDSVLNPKIADFAAMSSEYAMEGQFSIKSDVYSFGVLLLEMVTGRKNSGLYEDITATNLVGHIWDLCREGKTMEIVDQSLGESCSDQEVQRCIQIVPLCVQDYAADRASMSAVVFMLGNNSSCSKTTSICFQEN</sequence>
<evidence type="ECO:0000256" key="7">
    <source>
        <dbReference type="ARBA" id="ARBA00047899"/>
    </source>
</evidence>
<dbReference type="PANTHER" id="PTHR27002">
    <property type="entry name" value="RECEPTOR-LIKE SERINE/THREONINE-PROTEIN KINASE SD1-8"/>
    <property type="match status" value="1"/>
</dbReference>
<dbReference type="GO" id="GO:0004674">
    <property type="term" value="F:protein serine/threonine kinase activity"/>
    <property type="evidence" value="ECO:0000318"/>
    <property type="project" value="GO_Central"/>
</dbReference>
<name>A0A0R0JDZ3_SOYBN</name>
<reference evidence="10 11" key="1">
    <citation type="journal article" date="2010" name="Nature">
        <title>Genome sequence of the palaeopolyploid soybean.</title>
        <authorList>
            <person name="Schmutz J."/>
            <person name="Cannon S.B."/>
            <person name="Schlueter J."/>
            <person name="Ma J."/>
            <person name="Mitros T."/>
            <person name="Nelson W."/>
            <person name="Hyten D.L."/>
            <person name="Song Q."/>
            <person name="Thelen J.J."/>
            <person name="Cheng J."/>
            <person name="Xu D."/>
            <person name="Hellsten U."/>
            <person name="May G.D."/>
            <person name="Yu Y."/>
            <person name="Sakurai T."/>
            <person name="Umezawa T."/>
            <person name="Bhattacharyya M.K."/>
            <person name="Sandhu D."/>
            <person name="Valliyodan B."/>
            <person name="Lindquist E."/>
            <person name="Peto M."/>
            <person name="Grant D."/>
            <person name="Shu S."/>
            <person name="Goodstein D."/>
            <person name="Barry K."/>
            <person name="Futrell-Griggs M."/>
            <person name="Abernathy B."/>
            <person name="Du J."/>
            <person name="Tian Z."/>
            <person name="Zhu L."/>
            <person name="Gill N."/>
            <person name="Joshi T."/>
            <person name="Libault M."/>
            <person name="Sethuraman A."/>
            <person name="Zhang X.-C."/>
            <person name="Shinozaki K."/>
            <person name="Nguyen H.T."/>
            <person name="Wing R.A."/>
            <person name="Cregan P."/>
            <person name="Specht J."/>
            <person name="Grimwood J."/>
            <person name="Rokhsar D."/>
            <person name="Stacey G."/>
            <person name="Shoemaker R.C."/>
            <person name="Jackson S.A."/>
        </authorList>
    </citation>
    <scope>NUCLEOTIDE SEQUENCE</scope>
    <source>
        <strain evidence="11">cv. Williams 82</strain>
        <tissue evidence="10">Callus</tissue>
    </source>
</reference>
<dbReference type="FunFam" id="1.10.510.10:FF:001023">
    <property type="entry name" value="Os07g0541700 protein"/>
    <property type="match status" value="1"/>
</dbReference>
<dbReference type="EMBL" id="CM000840">
    <property type="protein sequence ID" value="KRH49924.1"/>
    <property type="molecule type" value="Genomic_DNA"/>
</dbReference>
<keyword evidence="2" id="KW-0723">Serine/threonine-protein kinase</keyword>
<dbReference type="Gramene" id="KRH49924">
    <property type="protein sequence ID" value="KRH49924"/>
    <property type="gene ID" value="GLYMA_07G188500"/>
</dbReference>
<keyword evidence="5" id="KW-0418">Kinase</keyword>
<dbReference type="Proteomes" id="UP000008827">
    <property type="component" value="Chromosome 7"/>
</dbReference>